<dbReference type="EMBL" id="QQRQ01000022">
    <property type="protein sequence ID" value="RFT05939.1"/>
    <property type="molecule type" value="Genomic_DNA"/>
</dbReference>
<organism evidence="2 3">
    <name type="scientific">Evtepia gabavorous</name>
    <dbReference type="NCBI Taxonomy" id="2211183"/>
    <lineage>
        <taxon>Bacteria</taxon>
        <taxon>Bacillati</taxon>
        <taxon>Bacillota</taxon>
        <taxon>Clostridia</taxon>
        <taxon>Eubacteriales</taxon>
        <taxon>Evtepia</taxon>
    </lineage>
</organism>
<dbReference type="GeneID" id="97996099"/>
<name>A0A3E2B1R8_9FIRM</name>
<accession>A0A3E2B1R8</accession>
<dbReference type="InterPro" id="IPR025487">
    <property type="entry name" value="DUF4379"/>
</dbReference>
<comment type="caution">
    <text evidence="2">The sequence shown here is derived from an EMBL/GenBank/DDBJ whole genome shotgun (WGS) entry which is preliminary data.</text>
</comment>
<protein>
    <recommendedName>
        <fullName evidence="1">Treble clef zinc finger domain-containing protein</fullName>
    </recommendedName>
</protein>
<proteinExistence type="predicted"/>
<dbReference type="OrthoDB" id="583824at2"/>
<dbReference type="RefSeq" id="WP_117142639.1">
    <property type="nucleotide sequence ID" value="NZ_CAKXKJ010000005.1"/>
</dbReference>
<keyword evidence="3" id="KW-1185">Reference proteome</keyword>
<dbReference type="PANTHER" id="PTHR37317:SF1">
    <property type="entry name" value="ZINC-RIBBON DOMAIN-CONTAINING PROTEIN-RELATED"/>
    <property type="match status" value="1"/>
</dbReference>
<feature type="domain" description="Treble clef zinc finger" evidence="1">
    <location>
        <begin position="228"/>
        <end position="282"/>
    </location>
</feature>
<feature type="domain" description="Treble clef zinc finger" evidence="1">
    <location>
        <begin position="88"/>
        <end position="142"/>
    </location>
</feature>
<dbReference type="Pfam" id="PF14311">
    <property type="entry name" value="DUF4379"/>
    <property type="match status" value="5"/>
</dbReference>
<dbReference type="Proteomes" id="UP000260649">
    <property type="component" value="Unassembled WGS sequence"/>
</dbReference>
<feature type="domain" description="Treble clef zinc finger" evidence="1">
    <location>
        <begin position="158"/>
        <end position="212"/>
    </location>
</feature>
<evidence type="ECO:0000259" key="1">
    <source>
        <dbReference type="Pfam" id="PF14311"/>
    </source>
</evidence>
<evidence type="ECO:0000313" key="3">
    <source>
        <dbReference type="Proteomes" id="UP000260649"/>
    </source>
</evidence>
<feature type="domain" description="Treble clef zinc finger" evidence="1">
    <location>
        <begin position="298"/>
        <end position="354"/>
    </location>
</feature>
<reference evidence="2 3" key="1">
    <citation type="submission" date="2018-07" db="EMBL/GenBank/DDBJ databases">
        <title>GABA Modulating Bacteria of the Human Gut Microbiota.</title>
        <authorList>
            <person name="Strandwitz P."/>
            <person name="Kim K.H."/>
            <person name="Terekhova D."/>
            <person name="Liu J.K."/>
            <person name="Sharma A."/>
            <person name="Levering J."/>
            <person name="Mcdonald D."/>
            <person name="Dietrich D."/>
            <person name="Ramadhar T.R."/>
            <person name="Lekbua A."/>
            <person name="Mroue N."/>
            <person name="Liston C."/>
            <person name="Stewart E.J."/>
            <person name="Dubin M.J."/>
            <person name="Zengler K."/>
            <person name="Knight R."/>
            <person name="Gilbert J.A."/>
            <person name="Clardy J."/>
            <person name="Lewis K."/>
        </authorList>
    </citation>
    <scope>NUCLEOTIDE SEQUENCE [LARGE SCALE GENOMIC DNA]</scope>
    <source>
        <strain evidence="2 3">KLE1738</strain>
    </source>
</reference>
<feature type="domain" description="Treble clef zinc finger" evidence="1">
    <location>
        <begin position="17"/>
        <end position="72"/>
    </location>
</feature>
<gene>
    <name evidence="2" type="ORF">DV520_10165</name>
</gene>
<dbReference type="PANTHER" id="PTHR37317">
    <property type="entry name" value="BLR8090 PROTEIN"/>
    <property type="match status" value="1"/>
</dbReference>
<sequence>MRESLYDYCTRTRRQALLEEWDVEGNGALTPLALSHGSRQKVWWRCGAGHRWQAAVYTRTGAESGCPYCAGKRPWPGFNDLASQEPALAAQWHPERNGPLTPDQVVCGSTRRVWWQCGSGHVWAASVKSRAAGAGCPYCTGRRISPGENDLATLYPALARQWHPTKNGGLTPAAVAPGSRRRVWWQCPQGHTWQAAVFSRSQGADCPVCTGRTVLPGENDLATVFPQLARQWDQERNGALTPQQVSPYSNRAVWWRCGLGHSWHAAISTRAWGSDCPYCAGRKVLAGFNDLATRYPELAQTWDPVLNGALTPAMVTPGSHKKVWWRCPENHVWKAVVYSRTSDKRCGCPVCAGKVSQKNLGRYQVPLVPGGAEKAPE</sequence>
<evidence type="ECO:0000313" key="2">
    <source>
        <dbReference type="EMBL" id="RFT05939.1"/>
    </source>
</evidence>
<dbReference type="AlphaFoldDB" id="A0A3E2B1R8"/>